<feature type="domain" description="FF" evidence="12">
    <location>
        <begin position="469"/>
        <end position="523"/>
    </location>
</feature>
<evidence type="ECO:0000256" key="3">
    <source>
        <dbReference type="ARBA" id="ARBA00022737"/>
    </source>
</evidence>
<gene>
    <name evidence="13" type="ORF">CVIRNUC_006150</name>
</gene>
<dbReference type="Gene3D" id="1.10.10.440">
    <property type="entry name" value="FF domain"/>
    <property type="match status" value="5"/>
</dbReference>
<keyword evidence="4" id="KW-0508">mRNA splicing</keyword>
<dbReference type="SUPFAM" id="SSF51045">
    <property type="entry name" value="WW domain"/>
    <property type="match status" value="2"/>
</dbReference>
<feature type="region of interest" description="Disordered" evidence="10">
    <location>
        <begin position="203"/>
        <end position="227"/>
    </location>
</feature>
<evidence type="ECO:0000256" key="6">
    <source>
        <dbReference type="ARBA" id="ARBA00056384"/>
    </source>
</evidence>
<dbReference type="Pfam" id="PF01846">
    <property type="entry name" value="FF"/>
    <property type="match status" value="4"/>
</dbReference>
<dbReference type="CDD" id="cd00201">
    <property type="entry name" value="WW"/>
    <property type="match status" value="2"/>
</dbReference>
<organism evidence="13 14">
    <name type="scientific">Coccomyxa viridis</name>
    <dbReference type="NCBI Taxonomy" id="1274662"/>
    <lineage>
        <taxon>Eukaryota</taxon>
        <taxon>Viridiplantae</taxon>
        <taxon>Chlorophyta</taxon>
        <taxon>core chlorophytes</taxon>
        <taxon>Trebouxiophyceae</taxon>
        <taxon>Trebouxiophyceae incertae sedis</taxon>
        <taxon>Coccomyxaceae</taxon>
        <taxon>Coccomyxa</taxon>
    </lineage>
</organism>
<accession>A0AAV1I9I3</accession>
<comment type="caution">
    <text evidence="13">The sequence shown here is derived from an EMBL/GenBank/DDBJ whole genome shotgun (WGS) entry which is preliminary data.</text>
</comment>
<feature type="region of interest" description="Disordered" evidence="10">
    <location>
        <begin position="734"/>
        <end position="856"/>
    </location>
</feature>
<evidence type="ECO:0000259" key="11">
    <source>
        <dbReference type="PROSITE" id="PS50020"/>
    </source>
</evidence>
<feature type="domain" description="FF" evidence="12">
    <location>
        <begin position="676"/>
        <end position="730"/>
    </location>
</feature>
<feature type="domain" description="WW" evidence="11">
    <location>
        <begin position="220"/>
        <end position="253"/>
    </location>
</feature>
<feature type="compositionally biased region" description="Low complexity" evidence="10">
    <location>
        <begin position="259"/>
        <end position="271"/>
    </location>
</feature>
<feature type="compositionally biased region" description="Low complexity" evidence="10">
    <location>
        <begin position="140"/>
        <end position="162"/>
    </location>
</feature>
<dbReference type="Pfam" id="PF25432">
    <property type="entry name" value="FF_PRPF40A"/>
    <property type="match status" value="1"/>
</dbReference>
<dbReference type="SMART" id="SM00441">
    <property type="entry name" value="FF"/>
    <property type="match status" value="5"/>
</dbReference>
<feature type="domain" description="FF" evidence="12">
    <location>
        <begin position="402"/>
        <end position="456"/>
    </location>
</feature>
<evidence type="ECO:0000256" key="5">
    <source>
        <dbReference type="ARBA" id="ARBA00023242"/>
    </source>
</evidence>
<feature type="region of interest" description="Disordered" evidence="10">
    <location>
        <begin position="1"/>
        <end position="191"/>
    </location>
</feature>
<feature type="compositionally biased region" description="Low complexity" evidence="10">
    <location>
        <begin position="15"/>
        <end position="36"/>
    </location>
</feature>
<dbReference type="InterPro" id="IPR036020">
    <property type="entry name" value="WW_dom_sf"/>
</dbReference>
<feature type="region of interest" description="Disordered" evidence="10">
    <location>
        <begin position="249"/>
        <end position="324"/>
    </location>
</feature>
<evidence type="ECO:0000256" key="10">
    <source>
        <dbReference type="SAM" id="MobiDB-lite"/>
    </source>
</evidence>
<protein>
    <submittedName>
        <fullName evidence="13">Uncharacterized protein</fullName>
    </submittedName>
</protein>
<feature type="domain" description="WW" evidence="11">
    <location>
        <begin position="173"/>
        <end position="206"/>
    </location>
</feature>
<proteinExistence type="inferred from homology"/>
<dbReference type="InterPro" id="IPR002713">
    <property type="entry name" value="FF_domain"/>
</dbReference>
<dbReference type="InterPro" id="IPR001202">
    <property type="entry name" value="WW_dom"/>
</dbReference>
<dbReference type="FunFam" id="1.10.10.440:FF:000013">
    <property type="entry name" value="pre-mRNA-processing protein 40A isoform X1"/>
    <property type="match status" value="1"/>
</dbReference>
<feature type="compositionally biased region" description="Basic residues" evidence="10">
    <location>
        <begin position="763"/>
        <end position="774"/>
    </location>
</feature>
<feature type="compositionally biased region" description="Basic and acidic residues" evidence="10">
    <location>
        <begin position="734"/>
        <end position="754"/>
    </location>
</feature>
<feature type="compositionally biased region" description="Gly residues" evidence="10">
    <location>
        <begin position="844"/>
        <end position="856"/>
    </location>
</feature>
<dbReference type="GO" id="GO:0003723">
    <property type="term" value="F:RNA binding"/>
    <property type="evidence" value="ECO:0007669"/>
    <property type="project" value="TreeGrafter"/>
</dbReference>
<name>A0AAV1I9I3_9CHLO</name>
<evidence type="ECO:0000313" key="14">
    <source>
        <dbReference type="Proteomes" id="UP001314263"/>
    </source>
</evidence>
<evidence type="ECO:0000256" key="2">
    <source>
        <dbReference type="ARBA" id="ARBA00022664"/>
    </source>
</evidence>
<evidence type="ECO:0000256" key="8">
    <source>
        <dbReference type="ARBA" id="ARBA00064817"/>
    </source>
</evidence>
<dbReference type="PROSITE" id="PS50020">
    <property type="entry name" value="WW_DOMAIN_2"/>
    <property type="match status" value="2"/>
</dbReference>
<feature type="coiled-coil region" evidence="9">
    <location>
        <begin position="450"/>
        <end position="477"/>
    </location>
</feature>
<keyword evidence="14" id="KW-1185">Reference proteome</keyword>
<dbReference type="Proteomes" id="UP001314263">
    <property type="component" value="Unassembled WGS sequence"/>
</dbReference>
<comment type="subcellular location">
    <subcellularLocation>
        <location evidence="1">Nucleus</location>
    </subcellularLocation>
</comment>
<evidence type="ECO:0000313" key="13">
    <source>
        <dbReference type="EMBL" id="CAK0782955.1"/>
    </source>
</evidence>
<dbReference type="PROSITE" id="PS01159">
    <property type="entry name" value="WW_DOMAIN_1"/>
    <property type="match status" value="1"/>
</dbReference>
<comment type="function">
    <text evidence="6">Binds the phosphorylated C-terminal domain (CTD) of the largest subunit of RNA polymerase II and functions as a scaffold for RNA processing machineries. May be involved in pre-mRNA splicing.</text>
</comment>
<dbReference type="PANTHER" id="PTHR11864">
    <property type="entry name" value="PRE-MRNA-PROCESSING PROTEIN PRP40"/>
    <property type="match status" value="1"/>
</dbReference>
<dbReference type="PANTHER" id="PTHR11864:SF0">
    <property type="entry name" value="PRP40 PRE-MRNA PROCESSING FACTOR 40 HOMOLOG A (YEAST)"/>
    <property type="match status" value="1"/>
</dbReference>
<evidence type="ECO:0000256" key="1">
    <source>
        <dbReference type="ARBA" id="ARBA00004123"/>
    </source>
</evidence>
<dbReference type="GO" id="GO:0045292">
    <property type="term" value="P:mRNA cis splicing, via spliceosome"/>
    <property type="evidence" value="ECO:0007669"/>
    <property type="project" value="InterPro"/>
</dbReference>
<dbReference type="Gene3D" id="2.20.70.10">
    <property type="match status" value="2"/>
</dbReference>
<dbReference type="SUPFAM" id="SSF81698">
    <property type="entry name" value="FF domain"/>
    <property type="match status" value="5"/>
</dbReference>
<dbReference type="SMART" id="SM00456">
    <property type="entry name" value="WW"/>
    <property type="match status" value="2"/>
</dbReference>
<dbReference type="Pfam" id="PF00397">
    <property type="entry name" value="WW"/>
    <property type="match status" value="2"/>
</dbReference>
<dbReference type="InterPro" id="IPR036517">
    <property type="entry name" value="FF_domain_sf"/>
</dbReference>
<evidence type="ECO:0000259" key="12">
    <source>
        <dbReference type="PROSITE" id="PS51676"/>
    </source>
</evidence>
<dbReference type="GO" id="GO:0005685">
    <property type="term" value="C:U1 snRNP"/>
    <property type="evidence" value="ECO:0007669"/>
    <property type="project" value="TreeGrafter"/>
</dbReference>
<keyword evidence="9" id="KW-0175">Coiled coil</keyword>
<feature type="domain" description="FF" evidence="12">
    <location>
        <begin position="335"/>
        <end position="389"/>
    </location>
</feature>
<evidence type="ECO:0000256" key="9">
    <source>
        <dbReference type="SAM" id="Coils"/>
    </source>
</evidence>
<feature type="compositionally biased region" description="Basic and acidic residues" evidence="10">
    <location>
        <begin position="810"/>
        <end position="825"/>
    </location>
</feature>
<dbReference type="InterPro" id="IPR039726">
    <property type="entry name" value="Prp40-like"/>
</dbReference>
<comment type="similarity">
    <text evidence="7">Belongs to the PRPF40 family.</text>
</comment>
<keyword evidence="2" id="KW-0507">mRNA processing</keyword>
<feature type="compositionally biased region" description="Low complexity" evidence="10">
    <location>
        <begin position="93"/>
        <end position="111"/>
    </location>
</feature>
<keyword evidence="3" id="KW-0677">Repeat</keyword>
<evidence type="ECO:0000256" key="7">
    <source>
        <dbReference type="ARBA" id="ARBA00061317"/>
    </source>
</evidence>
<dbReference type="GO" id="GO:0070063">
    <property type="term" value="F:RNA polymerase binding"/>
    <property type="evidence" value="ECO:0007669"/>
    <property type="project" value="UniProtKB-ARBA"/>
</dbReference>
<comment type="subunit">
    <text evidence="8">Interacts (via the WW domains) with the phosphorylated C-terminal domain of NRPB1 (via CTD domain).</text>
</comment>
<feature type="compositionally biased region" description="Low complexity" evidence="10">
    <location>
        <begin position="283"/>
        <end position="306"/>
    </location>
</feature>
<feature type="compositionally biased region" description="Basic and acidic residues" evidence="10">
    <location>
        <begin position="217"/>
        <end position="227"/>
    </location>
</feature>
<reference evidence="13 14" key="1">
    <citation type="submission" date="2023-10" db="EMBL/GenBank/DDBJ databases">
        <authorList>
            <person name="Maclean D."/>
            <person name="Macfadyen A."/>
        </authorList>
    </citation>
    <scope>NUCLEOTIDE SEQUENCE [LARGE SCALE GENOMIC DNA]</scope>
</reference>
<dbReference type="PROSITE" id="PS51676">
    <property type="entry name" value="FF"/>
    <property type="match status" value="4"/>
</dbReference>
<feature type="compositionally biased region" description="Low complexity" evidence="10">
    <location>
        <begin position="206"/>
        <end position="216"/>
    </location>
</feature>
<keyword evidence="5" id="KW-0539">Nucleus</keyword>
<evidence type="ECO:0000256" key="4">
    <source>
        <dbReference type="ARBA" id="ARBA00023187"/>
    </source>
</evidence>
<dbReference type="AlphaFoldDB" id="A0AAV1I9I3"/>
<sequence>MFGRGREATKPAWMTAGQGPAPAPGAPTTGGVPGQQAPFSGTGPPQPQWQAPGQSVGAPRPGGMAMQQPRPGLGAPPGASWAPLGAPQHAPRPMGGMPPQHGMMPHQQMPPMGFPPQQPQVYGGQMGVRPNAVSGASSFPGARPAQPAASPAFPSMAASPRSTTPQRPSAPGGQMAPGWTEHTAPDGRKYFFNKASGKSVWEKPLADPAATPAPKVDPAKPKASDWKEFTAPDGRKYYYNSTTKVSSWTMPDELKKGSEAPSAAKASPAPGVQVVKLEAAGSTPTAAQNGTPGAAAAAAPPAMQGAVKGEAGAKPATPQGLPGQLDANKYMYSTKEEAKDAFKELLASVGVSSDWSWEQTMRQIIGDPRYSALKSLGEKKACFNEYAQQRKTDEVLERKLALKKAREDFATLLEETSELKATTRFSQAERLLELDPRWKAAPSGERVSMYEDFVREKEKKEREAKKAERKKRMAAFRQVLDSTKSIKVDTPWRKAVTKLEGDEAYEDLNKLDRLEVFQEYILHLEKKAAEEKEKERQERRRKERKHRDAFVELLQRHVFEGVLVARMRWKDYEPLIRKEDVLKAVERNVAGSRPKELFEEALETADKQFEKDRVVLRDLMKEHSIEVAIDSSFEDFCAALEGHEPAKGIMNPNKKLVFDETVARLKERAAKEEKRRRHAREDFTALLKDSRDIKPDTTWEDAQPLLEKHPEYKAIEAAEREEIFKGHLVYLEQRRERELERERERERELERERNLDEEDGAEKKKKRHKERKERHRDDDDRKHRSKSKRQADEEDEGSEGKKSKRHKKEKDRERRRSGRGDEKEGSGTPLPDGLPRSAARDGTPAGGGGGKSDGEL</sequence>
<dbReference type="GO" id="GO:0071004">
    <property type="term" value="C:U2-type prespliceosome"/>
    <property type="evidence" value="ECO:0007669"/>
    <property type="project" value="TreeGrafter"/>
</dbReference>
<dbReference type="EMBL" id="CAUYUE010000007">
    <property type="protein sequence ID" value="CAK0782955.1"/>
    <property type="molecule type" value="Genomic_DNA"/>
</dbReference>